<dbReference type="SMART" id="SM00220">
    <property type="entry name" value="S_TKc"/>
    <property type="match status" value="1"/>
</dbReference>
<dbReference type="EMBL" id="MAVT02000257">
    <property type="protein sequence ID" value="POS77582.1"/>
    <property type="molecule type" value="Genomic_DNA"/>
</dbReference>
<accession>A0A2P5I4Z6</accession>
<name>A0A2P5I4Z6_DIAHE</name>
<dbReference type="PROSITE" id="PS50011">
    <property type="entry name" value="PROTEIN_KINASE_DOM"/>
    <property type="match status" value="1"/>
</dbReference>
<keyword evidence="3" id="KW-1185">Reference proteome</keyword>
<dbReference type="CDD" id="cd00180">
    <property type="entry name" value="PKc"/>
    <property type="match status" value="1"/>
</dbReference>
<dbReference type="OrthoDB" id="4062651at2759"/>
<dbReference type="PANTHER" id="PTHR24359">
    <property type="entry name" value="SERINE/THREONINE-PROTEIN KINASE SBK1"/>
    <property type="match status" value="1"/>
</dbReference>
<dbReference type="SUPFAM" id="SSF56112">
    <property type="entry name" value="Protein kinase-like (PK-like)"/>
    <property type="match status" value="1"/>
</dbReference>
<organism evidence="2 3">
    <name type="scientific">Diaporthe helianthi</name>
    <dbReference type="NCBI Taxonomy" id="158607"/>
    <lineage>
        <taxon>Eukaryota</taxon>
        <taxon>Fungi</taxon>
        <taxon>Dikarya</taxon>
        <taxon>Ascomycota</taxon>
        <taxon>Pezizomycotina</taxon>
        <taxon>Sordariomycetes</taxon>
        <taxon>Sordariomycetidae</taxon>
        <taxon>Diaporthales</taxon>
        <taxon>Diaporthaceae</taxon>
        <taxon>Diaporthe</taxon>
    </lineage>
</organism>
<dbReference type="Pfam" id="PF00069">
    <property type="entry name" value="Pkinase"/>
    <property type="match status" value="1"/>
</dbReference>
<keyword evidence="2" id="KW-0808">Transferase</keyword>
<dbReference type="AlphaFoldDB" id="A0A2P5I4Z6"/>
<dbReference type="InParanoid" id="A0A2P5I4Z6"/>
<evidence type="ECO:0000259" key="1">
    <source>
        <dbReference type="PROSITE" id="PS50011"/>
    </source>
</evidence>
<dbReference type="Gene3D" id="1.10.510.10">
    <property type="entry name" value="Transferase(Phosphotransferase) domain 1"/>
    <property type="match status" value="1"/>
</dbReference>
<dbReference type="InterPro" id="IPR000719">
    <property type="entry name" value="Prot_kinase_dom"/>
</dbReference>
<dbReference type="InterPro" id="IPR011009">
    <property type="entry name" value="Kinase-like_dom_sf"/>
</dbReference>
<sequence>MEEEVTVRAHSPDLFLKHEAGRLQDELFSALIPTHHGERGFFAKDHLFDILTEERGAKGQDGSSSCGGQSKTKSFVKVLAILVIIEKTSSILKLLEEDVNDSTLPLSKAARSNGEKLYDLRDGKRPNMTLRCFENWNQLNIRNFEEWQWTTLPVDFVGAAENEDVDVKHLSLQDQEILPFIKDGRDSELQYSRRTEFEGGFASVFRVAIHSQHHNFHSSSDERDQAFFAVKSLHSQSQTAFAREVEILKKFSVKKHDHLINLLATYEKMGRFFLVFNWAEADLQEYWKSVNPVPQFDLSTVHWMAMQCKGIAHGIIKIHEHKSMYAKQGGNGTGNKNVVFGHHGDIKPENVLWFADSSQSDKAKGGTLKLSDFGLAEFSIHQTTSMPPKKNLGVSLAYRAPEADLQQGKAMGRSYDIWTLGCLYLEFITWMLGGSKLLNEFLEARKNHDVMWHEIETHTFFKLEIDAETRKPTAVIKPAVKKFIRRLHSHQNCSQVIHDFLDMIEKNILVVKTNRPQEAERFEIKQVHQALIPMLERCEKSAEYAISPVPWLFRT</sequence>
<proteinExistence type="predicted"/>
<gene>
    <name evidence="2" type="ORF">DHEL01_v204020</name>
</gene>
<reference evidence="2" key="1">
    <citation type="submission" date="2017-09" db="EMBL/GenBank/DDBJ databases">
        <title>Polyketide synthases of a Diaporthe helianthi virulent isolate.</title>
        <authorList>
            <person name="Baroncelli R."/>
        </authorList>
    </citation>
    <scope>NUCLEOTIDE SEQUENCE [LARGE SCALE GENOMIC DNA]</scope>
    <source>
        <strain evidence="2">7/96</strain>
    </source>
</reference>
<dbReference type="GO" id="GO:0005524">
    <property type="term" value="F:ATP binding"/>
    <property type="evidence" value="ECO:0007669"/>
    <property type="project" value="InterPro"/>
</dbReference>
<dbReference type="GO" id="GO:0004674">
    <property type="term" value="F:protein serine/threonine kinase activity"/>
    <property type="evidence" value="ECO:0007669"/>
    <property type="project" value="TreeGrafter"/>
</dbReference>
<protein>
    <submittedName>
        <fullName evidence="2">Protein kinase</fullName>
    </submittedName>
</protein>
<dbReference type="Gene3D" id="3.30.200.20">
    <property type="entry name" value="Phosphorylase Kinase, domain 1"/>
    <property type="match status" value="1"/>
</dbReference>
<feature type="domain" description="Protein kinase" evidence="1">
    <location>
        <begin position="190"/>
        <end position="531"/>
    </location>
</feature>
<dbReference type="Proteomes" id="UP000094444">
    <property type="component" value="Unassembled WGS sequence"/>
</dbReference>
<evidence type="ECO:0000313" key="3">
    <source>
        <dbReference type="Proteomes" id="UP000094444"/>
    </source>
</evidence>
<keyword evidence="2" id="KW-0418">Kinase</keyword>
<comment type="caution">
    <text evidence="2">The sequence shown here is derived from an EMBL/GenBank/DDBJ whole genome shotgun (WGS) entry which is preliminary data.</text>
</comment>
<dbReference type="PANTHER" id="PTHR24359:SF37">
    <property type="entry name" value="PROTEIN KINASE DOMAIN-CONTAINING PROTEIN"/>
    <property type="match status" value="1"/>
</dbReference>
<evidence type="ECO:0000313" key="2">
    <source>
        <dbReference type="EMBL" id="POS77582.1"/>
    </source>
</evidence>